<accession>A0A8J8NMS5</accession>
<dbReference type="AlphaFoldDB" id="A0A8J8NMS5"/>
<evidence type="ECO:0000313" key="6">
    <source>
        <dbReference type="Proteomes" id="UP000785679"/>
    </source>
</evidence>
<protein>
    <recommendedName>
        <fullName evidence="4">Lipocalin/cytosolic fatty-acid binding domain-containing protein</fullName>
    </recommendedName>
</protein>
<evidence type="ECO:0000256" key="3">
    <source>
        <dbReference type="PIRNR" id="PIRNR036893"/>
    </source>
</evidence>
<gene>
    <name evidence="5" type="ORF">FGO68_gene14548</name>
</gene>
<keyword evidence="3" id="KW-0732">Signal</keyword>
<dbReference type="InterPro" id="IPR003057">
    <property type="entry name" value="Invtbrt_color"/>
</dbReference>
<dbReference type="InterPro" id="IPR012674">
    <property type="entry name" value="Calycin"/>
</dbReference>
<comment type="caution">
    <text evidence="5">The sequence shown here is derived from an EMBL/GenBank/DDBJ whole genome shotgun (WGS) entry which is preliminary data.</text>
</comment>
<evidence type="ECO:0000259" key="4">
    <source>
        <dbReference type="Pfam" id="PF08212"/>
    </source>
</evidence>
<dbReference type="PRINTS" id="PR01273">
    <property type="entry name" value="INVTBRTCOLOR"/>
</dbReference>
<dbReference type="Pfam" id="PF08212">
    <property type="entry name" value="Lipocalin_2"/>
    <property type="match status" value="1"/>
</dbReference>
<dbReference type="GO" id="GO:0006629">
    <property type="term" value="P:lipid metabolic process"/>
    <property type="evidence" value="ECO:0007669"/>
    <property type="project" value="TreeGrafter"/>
</dbReference>
<keyword evidence="6" id="KW-1185">Reference proteome</keyword>
<dbReference type="PANTHER" id="PTHR10612:SF34">
    <property type="entry name" value="APOLIPOPROTEIN D"/>
    <property type="match status" value="1"/>
</dbReference>
<name>A0A8J8NMS5_HALGN</name>
<evidence type="ECO:0000256" key="1">
    <source>
        <dbReference type="ARBA" id="ARBA00006889"/>
    </source>
</evidence>
<dbReference type="InterPro" id="IPR000566">
    <property type="entry name" value="Lipocln_cytosolic_FA-bd_dom"/>
</dbReference>
<evidence type="ECO:0000256" key="2">
    <source>
        <dbReference type="ARBA" id="ARBA00023157"/>
    </source>
</evidence>
<feature type="chain" id="PRO_5035350808" description="Lipocalin/cytosolic fatty-acid binding domain-containing protein" evidence="3">
    <location>
        <begin position="19"/>
        <end position="192"/>
    </location>
</feature>
<dbReference type="PIRSF" id="PIRSF036893">
    <property type="entry name" value="Lipocalin_ApoD"/>
    <property type="match status" value="1"/>
</dbReference>
<dbReference type="GO" id="GO:0031409">
    <property type="term" value="F:pigment binding"/>
    <property type="evidence" value="ECO:0007669"/>
    <property type="project" value="InterPro"/>
</dbReference>
<dbReference type="Gene3D" id="2.40.128.20">
    <property type="match status" value="1"/>
</dbReference>
<feature type="domain" description="Lipocalin/cytosolic fatty-acid binding" evidence="4">
    <location>
        <begin position="35"/>
        <end position="178"/>
    </location>
</feature>
<comment type="similarity">
    <text evidence="1 3">Belongs to the calycin superfamily. Lipocalin family.</text>
</comment>
<feature type="signal peptide" evidence="3">
    <location>
        <begin position="1"/>
        <end position="18"/>
    </location>
</feature>
<dbReference type="GO" id="GO:0000302">
    <property type="term" value="P:response to reactive oxygen species"/>
    <property type="evidence" value="ECO:0007669"/>
    <property type="project" value="TreeGrafter"/>
</dbReference>
<reference evidence="5" key="1">
    <citation type="submission" date="2019-06" db="EMBL/GenBank/DDBJ databases">
        <authorList>
            <person name="Zheng W."/>
        </authorList>
    </citation>
    <scope>NUCLEOTIDE SEQUENCE</scope>
    <source>
        <strain evidence="5">QDHG01</strain>
    </source>
</reference>
<dbReference type="GO" id="GO:0005737">
    <property type="term" value="C:cytoplasm"/>
    <property type="evidence" value="ECO:0007669"/>
    <property type="project" value="TreeGrafter"/>
</dbReference>
<dbReference type="Proteomes" id="UP000785679">
    <property type="component" value="Unassembled WGS sequence"/>
</dbReference>
<dbReference type="PANTHER" id="PTHR10612">
    <property type="entry name" value="APOLIPOPROTEIN D"/>
    <property type="match status" value="1"/>
</dbReference>
<dbReference type="EMBL" id="RRYP01010805">
    <property type="protein sequence ID" value="TNV78151.1"/>
    <property type="molecule type" value="Genomic_DNA"/>
</dbReference>
<keyword evidence="2" id="KW-1015">Disulfide bond</keyword>
<dbReference type="InterPro" id="IPR022271">
    <property type="entry name" value="Lipocalin_ApoD"/>
</dbReference>
<evidence type="ECO:0000313" key="5">
    <source>
        <dbReference type="EMBL" id="TNV78151.1"/>
    </source>
</evidence>
<proteinExistence type="inferred from homology"/>
<organism evidence="5 6">
    <name type="scientific">Halteria grandinella</name>
    <dbReference type="NCBI Taxonomy" id="5974"/>
    <lineage>
        <taxon>Eukaryota</taxon>
        <taxon>Sar</taxon>
        <taxon>Alveolata</taxon>
        <taxon>Ciliophora</taxon>
        <taxon>Intramacronucleata</taxon>
        <taxon>Spirotrichea</taxon>
        <taxon>Stichotrichia</taxon>
        <taxon>Sporadotrichida</taxon>
        <taxon>Halteriidae</taxon>
        <taxon>Halteria</taxon>
    </lineage>
</organism>
<dbReference type="SUPFAM" id="SSF50814">
    <property type="entry name" value="Lipocalins"/>
    <property type="match status" value="1"/>
</dbReference>
<dbReference type="OrthoDB" id="407799at2759"/>
<sequence length="192" mass="21420">MHKTVILAALALVGLVNAGISSGQCPSPALKTPFDATKYVGLWWEQARDSTMPWESNDCQQARYALNADGTVAVHNSQYNPNTDQVEDATAVATFDGAQGQVKFFWYAPAGDYRVIDTDYETFALVYSCSSYYVAKSEYIWVLTREQNPDESVIFNALQTLKARVPDYDQTQVRRTKQGGSCKYIQNAPQAY</sequence>